<gene>
    <name evidence="4" type="ORF">D4764_03G0008890</name>
</gene>
<dbReference type="GO" id="GO:0008270">
    <property type="term" value="F:zinc ion binding"/>
    <property type="evidence" value="ECO:0007669"/>
    <property type="project" value="UniProtKB-KW"/>
</dbReference>
<feature type="domain" description="C2H2-type" evidence="3">
    <location>
        <begin position="265"/>
        <end position="293"/>
    </location>
</feature>
<proteinExistence type="predicted"/>
<dbReference type="GO" id="GO:0051315">
    <property type="term" value="P:attachment of mitotic spindle microtubules to kinetochore"/>
    <property type="evidence" value="ECO:0007669"/>
    <property type="project" value="InterPro"/>
</dbReference>
<protein>
    <recommendedName>
        <fullName evidence="3">C2H2-type domain-containing protein</fullName>
    </recommendedName>
</protein>
<dbReference type="InterPro" id="IPR036236">
    <property type="entry name" value="Znf_C2H2_sf"/>
</dbReference>
<feature type="compositionally biased region" description="Basic and acidic residues" evidence="2">
    <location>
        <begin position="357"/>
        <end position="388"/>
    </location>
</feature>
<keyword evidence="1" id="KW-0479">Metal-binding</keyword>
<feature type="compositionally biased region" description="Basic and acidic residues" evidence="2">
    <location>
        <begin position="127"/>
        <end position="148"/>
    </location>
</feature>
<accession>A0A5C6NBQ8</accession>
<organism evidence="4 5">
    <name type="scientific">Takifugu flavidus</name>
    <name type="common">sansaifugu</name>
    <dbReference type="NCBI Taxonomy" id="433684"/>
    <lineage>
        <taxon>Eukaryota</taxon>
        <taxon>Metazoa</taxon>
        <taxon>Chordata</taxon>
        <taxon>Craniata</taxon>
        <taxon>Vertebrata</taxon>
        <taxon>Euteleostomi</taxon>
        <taxon>Actinopterygii</taxon>
        <taxon>Neopterygii</taxon>
        <taxon>Teleostei</taxon>
        <taxon>Neoteleostei</taxon>
        <taxon>Acanthomorphata</taxon>
        <taxon>Eupercaria</taxon>
        <taxon>Tetraodontiformes</taxon>
        <taxon>Tetradontoidea</taxon>
        <taxon>Tetraodontidae</taxon>
        <taxon>Takifugu</taxon>
    </lineage>
</organism>
<dbReference type="InterPro" id="IPR039330">
    <property type="entry name" value="CAMP"/>
</dbReference>
<dbReference type="PROSITE" id="PS50157">
    <property type="entry name" value="ZINC_FINGER_C2H2_2"/>
    <property type="match status" value="2"/>
</dbReference>
<name>A0A5C6NBQ8_9TELE</name>
<keyword evidence="1" id="KW-0863">Zinc-finger</keyword>
<dbReference type="Proteomes" id="UP000324091">
    <property type="component" value="Chromosome 3"/>
</dbReference>
<keyword evidence="5" id="KW-1185">Reference proteome</keyword>
<dbReference type="AlphaFoldDB" id="A0A5C6NBQ8"/>
<dbReference type="Gene3D" id="3.30.160.60">
    <property type="entry name" value="Classic Zinc Finger"/>
    <property type="match status" value="1"/>
</dbReference>
<evidence type="ECO:0000313" key="5">
    <source>
        <dbReference type="Proteomes" id="UP000324091"/>
    </source>
</evidence>
<dbReference type="EMBL" id="RHFK02000016">
    <property type="protein sequence ID" value="TWW63881.1"/>
    <property type="molecule type" value="Genomic_DNA"/>
</dbReference>
<dbReference type="PANTHER" id="PTHR37354">
    <property type="entry name" value="CHROMOSOME ALIGNMENT-MAINTAINING PHOSPHOPROTEIN 1"/>
    <property type="match status" value="1"/>
</dbReference>
<evidence type="ECO:0000259" key="3">
    <source>
        <dbReference type="PROSITE" id="PS50157"/>
    </source>
</evidence>
<sequence length="388" mass="42908">MQARGDLGGVAAHLQCPHCGFYSKSHAHQLSHIAASHPTHLEGAAFGRLGNILMYQSTAQLFHCFDCFFTSKDFTKVYKHVITKHCMDEREAATEETSEKGPLMTAEQRKEEEKEGGEGGITRKQSSKVEEDVAKMSCLEEQRGEGGDKPTTCSEGKDEVEEAGHRDNGDASQMADKTDGERDESVLIFDGVSFCCMMCSWKSKLKGVAINHVVRRHDIPRAYAIQAIKRDAAAEEDEEAGLSSELLRVEMEATAKVIRFVSSRFVCQICGWKTKLKGLAITHVERSHNVERPYNCKDCHLTFFLPSRLQQHMTSPTGRDATSAPSAASGPTSWAASRDTAAAAMLGKVGGKGMRASWEKEEEERRMTMSVTRREKGKEGGQEGKQQR</sequence>
<dbReference type="SUPFAM" id="SSF57667">
    <property type="entry name" value="beta-beta-alpha zinc fingers"/>
    <property type="match status" value="1"/>
</dbReference>
<dbReference type="InterPro" id="IPR013087">
    <property type="entry name" value="Znf_C2H2_type"/>
</dbReference>
<comment type="caution">
    <text evidence="4">The sequence shown here is derived from an EMBL/GenBank/DDBJ whole genome shotgun (WGS) entry which is preliminary data.</text>
</comment>
<evidence type="ECO:0000256" key="2">
    <source>
        <dbReference type="SAM" id="MobiDB-lite"/>
    </source>
</evidence>
<feature type="domain" description="C2H2-type" evidence="3">
    <location>
        <begin position="294"/>
        <end position="321"/>
    </location>
</feature>
<feature type="region of interest" description="Disordered" evidence="2">
    <location>
        <begin position="91"/>
        <end position="181"/>
    </location>
</feature>
<keyword evidence="1" id="KW-0862">Zinc</keyword>
<feature type="region of interest" description="Disordered" evidence="2">
    <location>
        <begin position="312"/>
        <end position="388"/>
    </location>
</feature>
<feature type="compositionally biased region" description="Basic and acidic residues" evidence="2">
    <location>
        <begin position="107"/>
        <end position="117"/>
    </location>
</feature>
<dbReference type="PANTHER" id="PTHR37354:SF1">
    <property type="entry name" value="CHROMOSOME ALIGNMENT-MAINTAINING PHOSPHOPROTEIN 1"/>
    <property type="match status" value="1"/>
</dbReference>
<evidence type="ECO:0000313" key="4">
    <source>
        <dbReference type="EMBL" id="TWW63881.1"/>
    </source>
</evidence>
<reference evidence="4 5" key="1">
    <citation type="submission" date="2019-04" db="EMBL/GenBank/DDBJ databases">
        <title>Chromosome genome assembly for Takifugu flavidus.</title>
        <authorList>
            <person name="Xiao S."/>
        </authorList>
    </citation>
    <scope>NUCLEOTIDE SEQUENCE [LARGE SCALE GENOMIC DNA]</scope>
    <source>
        <strain evidence="4">HTHZ2018</strain>
        <tissue evidence="4">Muscle</tissue>
    </source>
</reference>
<dbReference type="SMART" id="SM00355">
    <property type="entry name" value="ZnF_C2H2"/>
    <property type="match status" value="5"/>
</dbReference>
<feature type="compositionally biased region" description="Low complexity" evidence="2">
    <location>
        <begin position="321"/>
        <end position="344"/>
    </location>
</feature>
<evidence type="ECO:0000256" key="1">
    <source>
        <dbReference type="PROSITE-ProRule" id="PRU00042"/>
    </source>
</evidence>